<keyword evidence="2" id="KW-0732">Signal</keyword>
<dbReference type="GO" id="GO:0006629">
    <property type="term" value="P:lipid metabolic process"/>
    <property type="evidence" value="ECO:0007669"/>
    <property type="project" value="InterPro"/>
</dbReference>
<evidence type="ECO:0000256" key="1">
    <source>
        <dbReference type="ARBA" id="ARBA00008668"/>
    </source>
</evidence>
<dbReference type="InterPro" id="IPR008265">
    <property type="entry name" value="Lipase_GDSL_AS"/>
</dbReference>
<protein>
    <submittedName>
        <fullName evidence="3">Uncharacterized protein</fullName>
    </submittedName>
</protein>
<feature type="signal peptide" evidence="2">
    <location>
        <begin position="1"/>
        <end position="19"/>
    </location>
</feature>
<dbReference type="PANTHER" id="PTHR45642:SF120">
    <property type="entry name" value="GDSL-LIKE LIPASE_ACYLHYDROLASE"/>
    <property type="match status" value="1"/>
</dbReference>
<dbReference type="GO" id="GO:0016298">
    <property type="term" value="F:lipase activity"/>
    <property type="evidence" value="ECO:0007669"/>
    <property type="project" value="InterPro"/>
</dbReference>
<comment type="similarity">
    <text evidence="1">Belongs to the 'GDSL' lipolytic enzyme family.</text>
</comment>
<evidence type="ECO:0000256" key="2">
    <source>
        <dbReference type="SAM" id="SignalP"/>
    </source>
</evidence>
<proteinExistence type="inferred from homology"/>
<dbReference type="Proteomes" id="UP000091857">
    <property type="component" value="Chromosome 13"/>
</dbReference>
<evidence type="ECO:0000313" key="4">
    <source>
        <dbReference type="Proteomes" id="UP000091857"/>
    </source>
</evidence>
<reference evidence="4" key="1">
    <citation type="journal article" date="2016" name="Nat. Biotechnol.">
        <title>Sequencing wild and cultivated cassava and related species reveals extensive interspecific hybridization and genetic diversity.</title>
        <authorList>
            <person name="Bredeson J.V."/>
            <person name="Lyons J.B."/>
            <person name="Prochnik S.E."/>
            <person name="Wu G.A."/>
            <person name="Ha C.M."/>
            <person name="Edsinger-Gonzales E."/>
            <person name="Grimwood J."/>
            <person name="Schmutz J."/>
            <person name="Rabbi I.Y."/>
            <person name="Egesi C."/>
            <person name="Nauluvula P."/>
            <person name="Lebot V."/>
            <person name="Ndunguru J."/>
            <person name="Mkamilo G."/>
            <person name="Bart R.S."/>
            <person name="Setter T.L."/>
            <person name="Gleadow R.M."/>
            <person name="Kulakow P."/>
            <person name="Ferguson M.E."/>
            <person name="Rounsley S."/>
            <person name="Rokhsar D.S."/>
        </authorList>
    </citation>
    <scope>NUCLEOTIDE SEQUENCE [LARGE SCALE GENOMIC DNA]</scope>
    <source>
        <strain evidence="4">cv. AM560-2</strain>
    </source>
</reference>
<dbReference type="EMBL" id="CM004399">
    <property type="protein sequence ID" value="OAY32235.1"/>
    <property type="molecule type" value="Genomic_DNA"/>
</dbReference>
<keyword evidence="4" id="KW-1185">Reference proteome</keyword>
<feature type="chain" id="PRO_5012790599" evidence="2">
    <location>
        <begin position="20"/>
        <end position="356"/>
    </location>
</feature>
<dbReference type="InterPro" id="IPR036514">
    <property type="entry name" value="SGNH_hydro_sf"/>
</dbReference>
<dbReference type="SUPFAM" id="SSF52266">
    <property type="entry name" value="SGNH hydrolase"/>
    <property type="match status" value="1"/>
</dbReference>
<organism evidence="3 4">
    <name type="scientific">Manihot esculenta</name>
    <name type="common">Cassava</name>
    <name type="synonym">Jatropha manihot</name>
    <dbReference type="NCBI Taxonomy" id="3983"/>
    <lineage>
        <taxon>Eukaryota</taxon>
        <taxon>Viridiplantae</taxon>
        <taxon>Streptophyta</taxon>
        <taxon>Embryophyta</taxon>
        <taxon>Tracheophyta</taxon>
        <taxon>Spermatophyta</taxon>
        <taxon>Magnoliopsida</taxon>
        <taxon>eudicotyledons</taxon>
        <taxon>Gunneridae</taxon>
        <taxon>Pentapetalae</taxon>
        <taxon>rosids</taxon>
        <taxon>fabids</taxon>
        <taxon>Malpighiales</taxon>
        <taxon>Euphorbiaceae</taxon>
        <taxon>Crotonoideae</taxon>
        <taxon>Manihoteae</taxon>
        <taxon>Manihot</taxon>
    </lineage>
</organism>
<dbReference type="OrthoDB" id="1600564at2759"/>
<dbReference type="CDD" id="cd01837">
    <property type="entry name" value="SGNH_plant_lipase_like"/>
    <property type="match status" value="1"/>
</dbReference>
<dbReference type="InterPro" id="IPR050592">
    <property type="entry name" value="GDSL_lipolytic_enzyme"/>
</dbReference>
<dbReference type="OMA" id="PSQYIFF"/>
<dbReference type="Pfam" id="PF00657">
    <property type="entry name" value="Lipase_GDSL"/>
    <property type="match status" value="1"/>
</dbReference>
<name>A0A2C9UMS9_MANES</name>
<sequence>MAAINFFLICSLVFYTCNASATFSSSPLPKFPAILVFGDSVVDTGNNNYIKTWVKANYPPYGQDYSDHLPTGRFSNGKLLPDMLASILGIKDSVPPFLDPTLSENDLITGVNFASAGSGFDDLTSAIPNVVSFSTQIQLFKEYIERLKGIAGEVKAMEITNSALVIINAGTNDWVNFYDIPTRKLHFNASEYQDFELSKLHGFIKELYKSGCRAMIISGLPPIGCLPVQRTPSVEKPEGERHCLEDQNRDCEAYNQKLVKLLPEIQATLPGTKIGYNDVYEIFVDIIIHHQKYGFEETTKGCCASGSLHASQFCDTTTPTCENPSKFVFWDMIHPTQTAYEYLVAQVVNTLLPNFL</sequence>
<dbReference type="InterPro" id="IPR001087">
    <property type="entry name" value="GDSL"/>
</dbReference>
<dbReference type="Gramene" id="Manes.13G001700.1.v8.1">
    <property type="protein sequence ID" value="Manes.13G001700.1.v8.1.CDS"/>
    <property type="gene ID" value="Manes.13G001700.v8.1"/>
</dbReference>
<dbReference type="AlphaFoldDB" id="A0A2C9UMS9"/>
<comment type="caution">
    <text evidence="3">The sequence shown here is derived from an EMBL/GenBank/DDBJ whole genome shotgun (WGS) entry which is preliminary data.</text>
</comment>
<gene>
    <name evidence="3" type="ORF">MANES_13G001700v8</name>
</gene>
<evidence type="ECO:0000313" key="3">
    <source>
        <dbReference type="EMBL" id="OAY32235.1"/>
    </source>
</evidence>
<dbReference type="Gene3D" id="3.40.50.1110">
    <property type="entry name" value="SGNH hydrolase"/>
    <property type="match status" value="1"/>
</dbReference>
<dbReference type="PANTHER" id="PTHR45642">
    <property type="entry name" value="GDSL ESTERASE/LIPASE EXL3"/>
    <property type="match status" value="1"/>
</dbReference>
<dbReference type="InterPro" id="IPR035669">
    <property type="entry name" value="SGNH_plant_lipase-like"/>
</dbReference>
<accession>A0A2C9UMS9</accession>
<dbReference type="PROSITE" id="PS01098">
    <property type="entry name" value="LIPASE_GDSL_SER"/>
    <property type="match status" value="1"/>
</dbReference>